<feature type="chain" id="PRO_5043664283" evidence="1">
    <location>
        <begin position="26"/>
        <end position="247"/>
    </location>
</feature>
<keyword evidence="3" id="KW-1185">Reference proteome</keyword>
<keyword evidence="1" id="KW-0732">Signal</keyword>
<gene>
    <name evidence="2" type="ORF">NDU88_002433</name>
</gene>
<comment type="caution">
    <text evidence="2">The sequence shown here is derived from an EMBL/GenBank/DDBJ whole genome shotgun (WGS) entry which is preliminary data.</text>
</comment>
<evidence type="ECO:0000313" key="3">
    <source>
        <dbReference type="Proteomes" id="UP001066276"/>
    </source>
</evidence>
<evidence type="ECO:0000313" key="2">
    <source>
        <dbReference type="EMBL" id="KAJ1193128.1"/>
    </source>
</evidence>
<organism evidence="2 3">
    <name type="scientific">Pleurodeles waltl</name>
    <name type="common">Iberian ribbed newt</name>
    <dbReference type="NCBI Taxonomy" id="8319"/>
    <lineage>
        <taxon>Eukaryota</taxon>
        <taxon>Metazoa</taxon>
        <taxon>Chordata</taxon>
        <taxon>Craniata</taxon>
        <taxon>Vertebrata</taxon>
        <taxon>Euteleostomi</taxon>
        <taxon>Amphibia</taxon>
        <taxon>Batrachia</taxon>
        <taxon>Caudata</taxon>
        <taxon>Salamandroidea</taxon>
        <taxon>Salamandridae</taxon>
        <taxon>Pleurodelinae</taxon>
        <taxon>Pleurodeles</taxon>
    </lineage>
</organism>
<feature type="signal peptide" evidence="1">
    <location>
        <begin position="1"/>
        <end position="25"/>
    </location>
</feature>
<dbReference type="Proteomes" id="UP001066276">
    <property type="component" value="Chromosome 2_2"/>
</dbReference>
<evidence type="ECO:0000256" key="1">
    <source>
        <dbReference type="SAM" id="SignalP"/>
    </source>
</evidence>
<reference evidence="2" key="1">
    <citation type="journal article" date="2022" name="bioRxiv">
        <title>Sequencing and chromosome-scale assembly of the giantPleurodeles waltlgenome.</title>
        <authorList>
            <person name="Brown T."/>
            <person name="Elewa A."/>
            <person name="Iarovenko S."/>
            <person name="Subramanian E."/>
            <person name="Araus A.J."/>
            <person name="Petzold A."/>
            <person name="Susuki M."/>
            <person name="Suzuki K.-i.T."/>
            <person name="Hayashi T."/>
            <person name="Toyoda A."/>
            <person name="Oliveira C."/>
            <person name="Osipova E."/>
            <person name="Leigh N.D."/>
            <person name="Simon A."/>
            <person name="Yun M.H."/>
        </authorList>
    </citation>
    <scope>NUCLEOTIDE SEQUENCE</scope>
    <source>
        <strain evidence="2">20211129_DDA</strain>
        <tissue evidence="2">Liver</tissue>
    </source>
</reference>
<dbReference type="AlphaFoldDB" id="A0AAV7UVL5"/>
<dbReference type="EMBL" id="JANPWB010000004">
    <property type="protein sequence ID" value="KAJ1193128.1"/>
    <property type="molecule type" value="Genomic_DNA"/>
</dbReference>
<proteinExistence type="predicted"/>
<name>A0AAV7UVL5_PLEWA</name>
<accession>A0AAV7UVL5</accession>
<protein>
    <submittedName>
        <fullName evidence="2">Uncharacterized protein</fullName>
    </submittedName>
</protein>
<sequence length="247" mass="27242">MRLQTRCGVAPLLFLMALAGHPVASRRTRRTPPARLSTFSSVSSSCSHTVRVPAAGGALGETIFTVPDLRYPRRWFEIRGPPEPPVRIESGSGRVYLTRRLQGGQTQVLVKVQSLEQGKEGGGGIVMLRGTKGVRLDRDSGWSGERWTTPRRYSVQGALRSEYTGAGTGPQQGVRCETPQGRRGVDHLRIEEEETLPHKGIYGVQRTLSTEDTGLDLYRRSNAETHQGVVWGVGVSGHTRERDAEEW</sequence>